<evidence type="ECO:0000259" key="1">
    <source>
        <dbReference type="Pfam" id="PF02627"/>
    </source>
</evidence>
<dbReference type="EMBL" id="BMZS01000012">
    <property type="protein sequence ID" value="GHD60610.1"/>
    <property type="molecule type" value="Genomic_DNA"/>
</dbReference>
<dbReference type="SUPFAM" id="SSF69118">
    <property type="entry name" value="AhpD-like"/>
    <property type="match status" value="1"/>
</dbReference>
<evidence type="ECO:0000313" key="2">
    <source>
        <dbReference type="EMBL" id="GHD60610.1"/>
    </source>
</evidence>
<protein>
    <submittedName>
        <fullName evidence="2">Alkyl hydroperoxide reductase AhpD</fullName>
    </submittedName>
</protein>
<reference evidence="2" key="2">
    <citation type="submission" date="2020-09" db="EMBL/GenBank/DDBJ databases">
        <authorList>
            <person name="Sun Q."/>
            <person name="Kim S."/>
        </authorList>
    </citation>
    <scope>NUCLEOTIDE SEQUENCE</scope>
    <source>
        <strain evidence="2">KCTC 42651</strain>
    </source>
</reference>
<reference evidence="2" key="1">
    <citation type="journal article" date="2014" name="Int. J. Syst. Evol. Microbiol.">
        <title>Complete genome sequence of Corynebacterium casei LMG S-19264T (=DSM 44701T), isolated from a smear-ripened cheese.</title>
        <authorList>
            <consortium name="US DOE Joint Genome Institute (JGI-PGF)"/>
            <person name="Walter F."/>
            <person name="Albersmeier A."/>
            <person name="Kalinowski J."/>
            <person name="Ruckert C."/>
        </authorList>
    </citation>
    <scope>NUCLEOTIDE SEQUENCE</scope>
    <source>
        <strain evidence="2">KCTC 42651</strain>
    </source>
</reference>
<dbReference type="AlphaFoldDB" id="A0A918XX47"/>
<dbReference type="Proteomes" id="UP000630353">
    <property type="component" value="Unassembled WGS sequence"/>
</dbReference>
<organism evidence="2 3">
    <name type="scientific">Thalassobaculum fulvum</name>
    <dbReference type="NCBI Taxonomy" id="1633335"/>
    <lineage>
        <taxon>Bacteria</taxon>
        <taxon>Pseudomonadati</taxon>
        <taxon>Pseudomonadota</taxon>
        <taxon>Alphaproteobacteria</taxon>
        <taxon>Rhodospirillales</taxon>
        <taxon>Thalassobaculaceae</taxon>
        <taxon>Thalassobaculum</taxon>
    </lineage>
</organism>
<comment type="caution">
    <text evidence="2">The sequence shown here is derived from an EMBL/GenBank/DDBJ whole genome shotgun (WGS) entry which is preliminary data.</text>
</comment>
<dbReference type="RefSeq" id="WP_189994217.1">
    <property type="nucleotide sequence ID" value="NZ_BMZS01000012.1"/>
</dbReference>
<gene>
    <name evidence="2" type="ORF">GCM10017083_46730</name>
</gene>
<keyword evidence="3" id="KW-1185">Reference proteome</keyword>
<accession>A0A918XX47</accession>
<dbReference type="PANTHER" id="PTHR34846:SF10">
    <property type="entry name" value="CYTOPLASMIC PROTEIN"/>
    <property type="match status" value="1"/>
</dbReference>
<dbReference type="Pfam" id="PF02627">
    <property type="entry name" value="CMD"/>
    <property type="match status" value="1"/>
</dbReference>
<dbReference type="GO" id="GO:0051920">
    <property type="term" value="F:peroxiredoxin activity"/>
    <property type="evidence" value="ECO:0007669"/>
    <property type="project" value="InterPro"/>
</dbReference>
<dbReference type="NCBIfam" id="TIGR00778">
    <property type="entry name" value="ahpD_dom"/>
    <property type="match status" value="1"/>
</dbReference>
<proteinExistence type="predicted"/>
<feature type="domain" description="Carboxymuconolactone decarboxylase-like" evidence="1">
    <location>
        <begin position="12"/>
        <end position="94"/>
    </location>
</feature>
<dbReference type="Gene3D" id="1.20.1290.10">
    <property type="entry name" value="AhpD-like"/>
    <property type="match status" value="1"/>
</dbReference>
<dbReference type="InterPro" id="IPR003779">
    <property type="entry name" value="CMD-like"/>
</dbReference>
<name>A0A918XX47_9PROT</name>
<dbReference type="InterPro" id="IPR029032">
    <property type="entry name" value="AhpD-like"/>
</dbReference>
<sequence>MQPRLNPLKTCPEAYEAVRALNAYVQSCGLEHSLLELVKIRASQINACAFCIDLHVKVARKAGESEQRLHLLSAWRDSSLYSERERAALAWTEALTRIADSHASDSDYAALKAQFTDEETVKLSVAIGLINLWNRLMAGFEVAHAVD</sequence>
<dbReference type="InterPro" id="IPR004675">
    <property type="entry name" value="AhpD_core"/>
</dbReference>
<dbReference type="PANTHER" id="PTHR34846">
    <property type="entry name" value="4-CARBOXYMUCONOLACTONE DECARBOXYLASE FAMILY PROTEIN (AFU_ORTHOLOGUE AFUA_6G11590)"/>
    <property type="match status" value="1"/>
</dbReference>
<evidence type="ECO:0000313" key="3">
    <source>
        <dbReference type="Proteomes" id="UP000630353"/>
    </source>
</evidence>